<accession>A0A1Q2LHM3</accession>
<proteinExistence type="predicted"/>
<keyword evidence="1" id="KW-0812">Transmembrane</keyword>
<name>A0A1Q2LHM3_9HELI</name>
<gene>
    <name evidence="2" type="ORF">XJ32_04475</name>
</gene>
<keyword evidence="1" id="KW-0472">Membrane</keyword>
<dbReference type="EMBL" id="CP019645">
    <property type="protein sequence ID" value="AQQ59472.1"/>
    <property type="molecule type" value="Genomic_DNA"/>
</dbReference>
<dbReference type="InterPro" id="IPR029151">
    <property type="entry name" value="Sensor-like_sf"/>
</dbReference>
<dbReference type="CDD" id="cd18773">
    <property type="entry name" value="PDC1_HK_sensor"/>
    <property type="match status" value="1"/>
</dbReference>
<protein>
    <submittedName>
        <fullName evidence="2">Membrane protein</fullName>
    </submittedName>
</protein>
<dbReference type="RefSeq" id="WP_077388480.1">
    <property type="nucleotide sequence ID" value="NZ_CP019645.1"/>
</dbReference>
<feature type="transmembrane region" description="Helical" evidence="1">
    <location>
        <begin position="149"/>
        <end position="180"/>
    </location>
</feature>
<keyword evidence="1" id="KW-1133">Transmembrane helix</keyword>
<organism evidence="2 3">
    <name type="scientific">Helicobacter bilis</name>
    <dbReference type="NCBI Taxonomy" id="37372"/>
    <lineage>
        <taxon>Bacteria</taxon>
        <taxon>Pseudomonadati</taxon>
        <taxon>Campylobacterota</taxon>
        <taxon>Epsilonproteobacteria</taxon>
        <taxon>Campylobacterales</taxon>
        <taxon>Helicobacteraceae</taxon>
        <taxon>Helicobacter</taxon>
    </lineage>
</organism>
<feature type="transmembrane region" description="Helical" evidence="1">
    <location>
        <begin position="242"/>
        <end position="265"/>
    </location>
</feature>
<dbReference type="Gene3D" id="3.30.450.20">
    <property type="entry name" value="PAS domain"/>
    <property type="match status" value="1"/>
</dbReference>
<reference evidence="2 3" key="1">
    <citation type="submission" date="2017-02" db="EMBL/GenBank/DDBJ databases">
        <title>Whole genome sequencing of Helicobacter bilis strain AAQJH.</title>
        <authorList>
            <person name="Conlan S."/>
            <person name="Thomas P.J."/>
            <person name="Mullikin J."/>
            <person name="Palmore T.N."/>
            <person name="Frank K.M."/>
            <person name="Segre J.A."/>
        </authorList>
    </citation>
    <scope>NUCLEOTIDE SEQUENCE [LARGE SCALE GENOMIC DNA]</scope>
    <source>
        <strain evidence="2 3">AAQJH</strain>
    </source>
</reference>
<dbReference type="Proteomes" id="UP000188298">
    <property type="component" value="Chromosome"/>
</dbReference>
<dbReference type="KEGG" id="hbl:XJ32_04475"/>
<evidence type="ECO:0000313" key="2">
    <source>
        <dbReference type="EMBL" id="AQQ59472.1"/>
    </source>
</evidence>
<sequence>MLSRDIVTYSKVRYEVRAYMVYLFTQNIKNFMPNPSFESVLEGLTRIKDEIKVFDSMYILDKNGTQLSDVLQPNGALPNENKNFSNRAYFYEAIEERRCIITNPYPSRIDGDLVVTAAYPVYNEAHELLFVVCIDIHLRDAIKISSPSLFFGIFSNFSIAMYFLCSISLAFVSIILIVKGIVKLWSEDLLQFSDFKVEDIFESTILLTLALAIFDLVKAIFEEEVLGKNTGQKTYTVHRTMIRFLGSIIVALAIEALMLVFKFSIDSPEKLIYAVWLILGVAILLIALAIYVKLSFAAQQNKD</sequence>
<evidence type="ECO:0000313" key="3">
    <source>
        <dbReference type="Proteomes" id="UP000188298"/>
    </source>
</evidence>
<evidence type="ECO:0000256" key="1">
    <source>
        <dbReference type="SAM" id="Phobius"/>
    </source>
</evidence>
<dbReference type="SUPFAM" id="SSF103190">
    <property type="entry name" value="Sensory domain-like"/>
    <property type="match status" value="1"/>
</dbReference>
<feature type="transmembrane region" description="Helical" evidence="1">
    <location>
        <begin position="271"/>
        <end position="292"/>
    </location>
</feature>
<dbReference type="Pfam" id="PF22673">
    <property type="entry name" value="MCP-like_PDC_1"/>
    <property type="match status" value="1"/>
</dbReference>
<dbReference type="AlphaFoldDB" id="A0A1Q2LHM3"/>